<dbReference type="AlphaFoldDB" id="A0A1Y2HB74"/>
<accession>A0A1Y2HB74</accession>
<dbReference type="EMBL" id="MCFL01000064">
    <property type="protein sequence ID" value="ORZ31244.1"/>
    <property type="molecule type" value="Genomic_DNA"/>
</dbReference>
<reference evidence="2 3" key="1">
    <citation type="submission" date="2016-07" db="EMBL/GenBank/DDBJ databases">
        <title>Pervasive Adenine N6-methylation of Active Genes in Fungi.</title>
        <authorList>
            <consortium name="DOE Joint Genome Institute"/>
            <person name="Mondo S.J."/>
            <person name="Dannebaum R.O."/>
            <person name="Kuo R.C."/>
            <person name="Labutti K."/>
            <person name="Haridas S."/>
            <person name="Kuo A."/>
            <person name="Salamov A."/>
            <person name="Ahrendt S.R."/>
            <person name="Lipzen A."/>
            <person name="Sullivan W."/>
            <person name="Andreopoulos W.B."/>
            <person name="Clum A."/>
            <person name="Lindquist E."/>
            <person name="Daum C."/>
            <person name="Ramamoorthy G.K."/>
            <person name="Gryganskyi A."/>
            <person name="Culley D."/>
            <person name="Magnuson J.K."/>
            <person name="James T.Y."/>
            <person name="O'Malley M.A."/>
            <person name="Stajich J.E."/>
            <person name="Spatafora J.W."/>
            <person name="Visel A."/>
            <person name="Grigoriev I.V."/>
        </authorList>
    </citation>
    <scope>NUCLEOTIDE SEQUENCE [LARGE SCALE GENOMIC DNA]</scope>
    <source>
        <strain evidence="2 3">PL171</strain>
    </source>
</reference>
<evidence type="ECO:0000313" key="2">
    <source>
        <dbReference type="EMBL" id="ORZ31244.1"/>
    </source>
</evidence>
<evidence type="ECO:0000313" key="3">
    <source>
        <dbReference type="Proteomes" id="UP000193411"/>
    </source>
</evidence>
<organism evidence="2 3">
    <name type="scientific">Catenaria anguillulae PL171</name>
    <dbReference type="NCBI Taxonomy" id="765915"/>
    <lineage>
        <taxon>Eukaryota</taxon>
        <taxon>Fungi</taxon>
        <taxon>Fungi incertae sedis</taxon>
        <taxon>Blastocladiomycota</taxon>
        <taxon>Blastocladiomycetes</taxon>
        <taxon>Blastocladiales</taxon>
        <taxon>Catenariaceae</taxon>
        <taxon>Catenaria</taxon>
    </lineage>
</organism>
<sequence length="232" mass="25084">MFSRADSADPEVAAKVVVYTIQGVVGVGKDLVEVFLQAVREDVVVSMVAELEPVINVSLVDSLFDWVERIVDDGDEEGGKGMKDMLMTITSLHDLGWYLPAPVPQHCAHACAPSHQDQTCRLPERSRHWRYREPCPPPLTTGTFASARTLVASGDAHLSVKKLGPRSRFSSAATDSSLATTSLSTDQSDYSDLPGFGKPWHIGGLAQVEQRSGQLGIGIGEAAEIDDHEKSE</sequence>
<evidence type="ECO:0000256" key="1">
    <source>
        <dbReference type="SAM" id="MobiDB-lite"/>
    </source>
</evidence>
<comment type="caution">
    <text evidence="2">The sequence shown here is derived from an EMBL/GenBank/DDBJ whole genome shotgun (WGS) entry which is preliminary data.</text>
</comment>
<proteinExistence type="predicted"/>
<protein>
    <submittedName>
        <fullName evidence="2">Uncharacterized protein</fullName>
    </submittedName>
</protein>
<feature type="compositionally biased region" description="Low complexity" evidence="1">
    <location>
        <begin position="170"/>
        <end position="188"/>
    </location>
</feature>
<dbReference type="Proteomes" id="UP000193411">
    <property type="component" value="Unassembled WGS sequence"/>
</dbReference>
<name>A0A1Y2HB74_9FUNG</name>
<keyword evidence="3" id="KW-1185">Reference proteome</keyword>
<feature type="region of interest" description="Disordered" evidence="1">
    <location>
        <begin position="169"/>
        <end position="190"/>
    </location>
</feature>
<gene>
    <name evidence="2" type="ORF">BCR44DRAFT_54669</name>
</gene>